<evidence type="ECO:0000313" key="2">
    <source>
        <dbReference type="Proteomes" id="UP000324222"/>
    </source>
</evidence>
<sequence>MLIPYLLHWAPHFCILSYFSNPFSGFLKAEVPLAFYLYQMGDLRRYYVDFPWSDYCFRVRDPSFCAERTTETFFKNSTLDDSGLVPISS</sequence>
<dbReference type="Proteomes" id="UP000324222">
    <property type="component" value="Unassembled WGS sequence"/>
</dbReference>
<gene>
    <name evidence="1" type="ORF">E2C01_031016</name>
</gene>
<comment type="caution">
    <text evidence="1">The sequence shown here is derived from an EMBL/GenBank/DDBJ whole genome shotgun (WGS) entry which is preliminary data.</text>
</comment>
<dbReference type="EMBL" id="VSRR010003807">
    <property type="protein sequence ID" value="MPC37533.1"/>
    <property type="molecule type" value="Genomic_DNA"/>
</dbReference>
<keyword evidence="2" id="KW-1185">Reference proteome</keyword>
<dbReference type="AlphaFoldDB" id="A0A5B7EXF7"/>
<accession>A0A5B7EXF7</accession>
<protein>
    <submittedName>
        <fullName evidence="1">Uncharacterized protein</fullName>
    </submittedName>
</protein>
<evidence type="ECO:0000313" key="1">
    <source>
        <dbReference type="EMBL" id="MPC37533.1"/>
    </source>
</evidence>
<proteinExistence type="predicted"/>
<organism evidence="1 2">
    <name type="scientific">Portunus trituberculatus</name>
    <name type="common">Swimming crab</name>
    <name type="synonym">Neptunus trituberculatus</name>
    <dbReference type="NCBI Taxonomy" id="210409"/>
    <lineage>
        <taxon>Eukaryota</taxon>
        <taxon>Metazoa</taxon>
        <taxon>Ecdysozoa</taxon>
        <taxon>Arthropoda</taxon>
        <taxon>Crustacea</taxon>
        <taxon>Multicrustacea</taxon>
        <taxon>Malacostraca</taxon>
        <taxon>Eumalacostraca</taxon>
        <taxon>Eucarida</taxon>
        <taxon>Decapoda</taxon>
        <taxon>Pleocyemata</taxon>
        <taxon>Brachyura</taxon>
        <taxon>Eubrachyura</taxon>
        <taxon>Portunoidea</taxon>
        <taxon>Portunidae</taxon>
        <taxon>Portuninae</taxon>
        <taxon>Portunus</taxon>
    </lineage>
</organism>
<reference evidence="1 2" key="1">
    <citation type="submission" date="2019-05" db="EMBL/GenBank/DDBJ databases">
        <title>Another draft genome of Portunus trituberculatus and its Hox gene families provides insights of decapod evolution.</title>
        <authorList>
            <person name="Jeong J.-H."/>
            <person name="Song I."/>
            <person name="Kim S."/>
            <person name="Choi T."/>
            <person name="Kim D."/>
            <person name="Ryu S."/>
            <person name="Kim W."/>
        </authorList>
    </citation>
    <scope>NUCLEOTIDE SEQUENCE [LARGE SCALE GENOMIC DNA]</scope>
    <source>
        <tissue evidence="1">Muscle</tissue>
    </source>
</reference>
<name>A0A5B7EXF7_PORTR</name>